<dbReference type="SMART" id="SM00448">
    <property type="entry name" value="REC"/>
    <property type="match status" value="1"/>
</dbReference>
<keyword evidence="2" id="KW-0902">Two-component regulatory system</keyword>
<dbReference type="SUPFAM" id="SSF46894">
    <property type="entry name" value="C-terminal effector domain of the bipartite response regulators"/>
    <property type="match status" value="1"/>
</dbReference>
<dbReference type="Gene3D" id="3.40.50.2300">
    <property type="match status" value="1"/>
</dbReference>
<feature type="domain" description="OmpR/PhoB-type" evidence="7">
    <location>
        <begin position="131"/>
        <end position="231"/>
    </location>
</feature>
<evidence type="ECO:0000259" key="6">
    <source>
        <dbReference type="PROSITE" id="PS50110"/>
    </source>
</evidence>
<organism evidence="8 9">
    <name type="scientific">Paracraurococcus lichenis</name>
    <dbReference type="NCBI Taxonomy" id="3064888"/>
    <lineage>
        <taxon>Bacteria</taxon>
        <taxon>Pseudomonadati</taxon>
        <taxon>Pseudomonadota</taxon>
        <taxon>Alphaproteobacteria</taxon>
        <taxon>Acetobacterales</taxon>
        <taxon>Roseomonadaceae</taxon>
        <taxon>Paracraurococcus</taxon>
    </lineage>
</organism>
<dbReference type="Pfam" id="PF00072">
    <property type="entry name" value="Response_reg"/>
    <property type="match status" value="1"/>
</dbReference>
<dbReference type="PROSITE" id="PS51755">
    <property type="entry name" value="OMPR_PHOB"/>
    <property type="match status" value="1"/>
</dbReference>
<evidence type="ECO:0000313" key="9">
    <source>
        <dbReference type="Proteomes" id="UP001243009"/>
    </source>
</evidence>
<evidence type="ECO:0000256" key="4">
    <source>
        <dbReference type="PROSITE-ProRule" id="PRU00169"/>
    </source>
</evidence>
<evidence type="ECO:0000259" key="7">
    <source>
        <dbReference type="PROSITE" id="PS51755"/>
    </source>
</evidence>
<evidence type="ECO:0000256" key="5">
    <source>
        <dbReference type="PROSITE-ProRule" id="PRU01091"/>
    </source>
</evidence>
<dbReference type="Pfam" id="PF00486">
    <property type="entry name" value="Trans_reg_C"/>
    <property type="match status" value="1"/>
</dbReference>
<dbReference type="Proteomes" id="UP001243009">
    <property type="component" value="Unassembled WGS sequence"/>
</dbReference>
<evidence type="ECO:0000256" key="3">
    <source>
        <dbReference type="ARBA" id="ARBA00023125"/>
    </source>
</evidence>
<feature type="DNA-binding region" description="OmpR/PhoB-type" evidence="5">
    <location>
        <begin position="131"/>
        <end position="231"/>
    </location>
</feature>
<feature type="domain" description="Response regulatory" evidence="6">
    <location>
        <begin position="6"/>
        <end position="123"/>
    </location>
</feature>
<evidence type="ECO:0000313" key="8">
    <source>
        <dbReference type="EMBL" id="MDO9710446.1"/>
    </source>
</evidence>
<dbReference type="InterPro" id="IPR001867">
    <property type="entry name" value="OmpR/PhoB-type_DNA-bd"/>
</dbReference>
<evidence type="ECO:0000256" key="1">
    <source>
        <dbReference type="ARBA" id="ARBA00022553"/>
    </source>
</evidence>
<dbReference type="CDD" id="cd00383">
    <property type="entry name" value="trans_reg_C"/>
    <property type="match status" value="1"/>
</dbReference>
<protein>
    <submittedName>
        <fullName evidence="8">Response regulator transcription factor</fullName>
    </submittedName>
</protein>
<accession>A0ABT9E2S1</accession>
<gene>
    <name evidence="8" type="ORF">Q7A36_18985</name>
</gene>
<keyword evidence="1 4" id="KW-0597">Phosphoprotein</keyword>
<keyword evidence="3 5" id="KW-0238">DNA-binding</keyword>
<keyword evidence="9" id="KW-1185">Reference proteome</keyword>
<dbReference type="InterPro" id="IPR016032">
    <property type="entry name" value="Sig_transdc_resp-reg_C-effctor"/>
</dbReference>
<name>A0ABT9E2S1_9PROT</name>
<reference evidence="8 9" key="1">
    <citation type="submission" date="2023-08" db="EMBL/GenBank/DDBJ databases">
        <title>The draft genome sequence of Paracraurococcus sp. LOR1-02.</title>
        <authorList>
            <person name="Kingkaew E."/>
            <person name="Tanasupawat S."/>
        </authorList>
    </citation>
    <scope>NUCLEOTIDE SEQUENCE [LARGE SCALE GENOMIC DNA]</scope>
    <source>
        <strain evidence="8 9">LOR1-02</strain>
    </source>
</reference>
<comment type="caution">
    <text evidence="8">The sequence shown here is derived from an EMBL/GenBank/DDBJ whole genome shotgun (WGS) entry which is preliminary data.</text>
</comment>
<feature type="modified residue" description="4-aspartylphosphate" evidence="4">
    <location>
        <position position="58"/>
    </location>
</feature>
<proteinExistence type="predicted"/>
<dbReference type="PROSITE" id="PS50110">
    <property type="entry name" value="RESPONSE_REGULATORY"/>
    <property type="match status" value="1"/>
</dbReference>
<evidence type="ECO:0000256" key="2">
    <source>
        <dbReference type="ARBA" id="ARBA00023012"/>
    </source>
</evidence>
<dbReference type="InterPro" id="IPR039420">
    <property type="entry name" value="WalR-like"/>
</dbReference>
<dbReference type="InterPro" id="IPR036388">
    <property type="entry name" value="WH-like_DNA-bd_sf"/>
</dbReference>
<dbReference type="PANTHER" id="PTHR48111">
    <property type="entry name" value="REGULATOR OF RPOS"/>
    <property type="match status" value="1"/>
</dbReference>
<sequence length="239" mass="26717">MTLARPILIVEDDVDLRSTLAEQIALDGEFVADAVGTTAEATAKLEDPDCRYDAVLLDIGLPDGDGRDFCARLRREGRKMPVIMLTGADAEQDVVRGLEAGANDYVAKPFRLSELLARLRAQLRVFDNSEDAVFSIGHYLFRPSARLLLDPAKNRKVRLTDKECRILKYLLRANSAPVNRTTLLADVWGFNSGVTTHTLETHIYRLRQKMESDPANPQLLLTDRGAYRLDPRVPERLAA</sequence>
<dbReference type="InterPro" id="IPR011006">
    <property type="entry name" value="CheY-like_superfamily"/>
</dbReference>
<dbReference type="PANTHER" id="PTHR48111:SF40">
    <property type="entry name" value="PHOSPHATE REGULON TRANSCRIPTIONAL REGULATORY PROTEIN PHOB"/>
    <property type="match status" value="1"/>
</dbReference>
<dbReference type="InterPro" id="IPR001789">
    <property type="entry name" value="Sig_transdc_resp-reg_receiver"/>
</dbReference>
<dbReference type="SUPFAM" id="SSF52172">
    <property type="entry name" value="CheY-like"/>
    <property type="match status" value="1"/>
</dbReference>
<dbReference type="Gene3D" id="6.10.250.690">
    <property type="match status" value="1"/>
</dbReference>
<dbReference type="RefSeq" id="WP_305105309.1">
    <property type="nucleotide sequence ID" value="NZ_JAUTWS010000018.1"/>
</dbReference>
<dbReference type="SMART" id="SM00862">
    <property type="entry name" value="Trans_reg_C"/>
    <property type="match status" value="1"/>
</dbReference>
<dbReference type="Gene3D" id="1.10.10.10">
    <property type="entry name" value="Winged helix-like DNA-binding domain superfamily/Winged helix DNA-binding domain"/>
    <property type="match status" value="1"/>
</dbReference>
<dbReference type="EMBL" id="JAUTWS010000018">
    <property type="protein sequence ID" value="MDO9710446.1"/>
    <property type="molecule type" value="Genomic_DNA"/>
</dbReference>